<dbReference type="AlphaFoldDB" id="A0A453R3I6"/>
<feature type="region of interest" description="Disordered" evidence="1">
    <location>
        <begin position="1"/>
        <end position="108"/>
    </location>
</feature>
<feature type="compositionally biased region" description="Low complexity" evidence="1">
    <location>
        <begin position="13"/>
        <end position="25"/>
    </location>
</feature>
<evidence type="ECO:0000313" key="2">
    <source>
        <dbReference type="EnsemblPlants" id="AET7Gv20449100.1"/>
    </source>
</evidence>
<reference evidence="2" key="4">
    <citation type="submission" date="2019-03" db="UniProtKB">
        <authorList>
            <consortium name="EnsemblPlants"/>
        </authorList>
    </citation>
    <scope>IDENTIFICATION</scope>
</reference>
<name>A0A453R3I6_AEGTS</name>
<dbReference type="EnsemblPlants" id="AET7Gv20449100.3">
    <property type="protein sequence ID" value="AET7Gv20449100.3"/>
    <property type="gene ID" value="AET7Gv20449100"/>
</dbReference>
<protein>
    <submittedName>
        <fullName evidence="2">Uncharacterized protein</fullName>
    </submittedName>
</protein>
<dbReference type="EnsemblPlants" id="AET7Gv20449100.1">
    <property type="protein sequence ID" value="AET7Gv20449100.1"/>
    <property type="gene ID" value="AET7Gv20449100"/>
</dbReference>
<reference evidence="2" key="5">
    <citation type="journal article" date="2021" name="G3 (Bethesda)">
        <title>Aegilops tauschii genome assembly Aet v5.0 features greater sequence contiguity and improved annotation.</title>
        <authorList>
            <person name="Wang L."/>
            <person name="Zhu T."/>
            <person name="Rodriguez J.C."/>
            <person name="Deal K.R."/>
            <person name="Dubcovsky J."/>
            <person name="McGuire P.E."/>
            <person name="Lux T."/>
            <person name="Spannagl M."/>
            <person name="Mayer K.F.X."/>
            <person name="Baldrich P."/>
            <person name="Meyers B.C."/>
            <person name="Huo N."/>
            <person name="Gu Y.Q."/>
            <person name="Zhou H."/>
            <person name="Devos K.M."/>
            <person name="Bennetzen J.L."/>
            <person name="Unver T."/>
            <person name="Budak H."/>
            <person name="Gulick P.J."/>
            <person name="Galiba G."/>
            <person name="Kalapos B."/>
            <person name="Nelson D.R."/>
            <person name="Li P."/>
            <person name="You F.M."/>
            <person name="Luo M.C."/>
            <person name="Dvorak J."/>
        </authorList>
    </citation>
    <scope>NUCLEOTIDE SEQUENCE [LARGE SCALE GENOMIC DNA]</scope>
    <source>
        <strain evidence="2">cv. AL8/78</strain>
    </source>
</reference>
<organism evidence="2 3">
    <name type="scientific">Aegilops tauschii subsp. strangulata</name>
    <name type="common">Goatgrass</name>
    <dbReference type="NCBI Taxonomy" id="200361"/>
    <lineage>
        <taxon>Eukaryota</taxon>
        <taxon>Viridiplantae</taxon>
        <taxon>Streptophyta</taxon>
        <taxon>Embryophyta</taxon>
        <taxon>Tracheophyta</taxon>
        <taxon>Spermatophyta</taxon>
        <taxon>Magnoliopsida</taxon>
        <taxon>Liliopsida</taxon>
        <taxon>Poales</taxon>
        <taxon>Poaceae</taxon>
        <taxon>BOP clade</taxon>
        <taxon>Pooideae</taxon>
        <taxon>Triticodae</taxon>
        <taxon>Triticeae</taxon>
        <taxon>Triticinae</taxon>
        <taxon>Aegilops</taxon>
    </lineage>
</organism>
<reference evidence="3" key="1">
    <citation type="journal article" date="2014" name="Science">
        <title>Ancient hybridizations among the ancestral genomes of bread wheat.</title>
        <authorList>
            <consortium name="International Wheat Genome Sequencing Consortium,"/>
            <person name="Marcussen T."/>
            <person name="Sandve S.R."/>
            <person name="Heier L."/>
            <person name="Spannagl M."/>
            <person name="Pfeifer M."/>
            <person name="Jakobsen K.S."/>
            <person name="Wulff B.B."/>
            <person name="Steuernagel B."/>
            <person name="Mayer K.F."/>
            <person name="Olsen O.A."/>
        </authorList>
    </citation>
    <scope>NUCLEOTIDE SEQUENCE [LARGE SCALE GENOMIC DNA]</scope>
    <source>
        <strain evidence="3">cv. AL8/78</strain>
    </source>
</reference>
<evidence type="ECO:0000256" key="1">
    <source>
        <dbReference type="SAM" id="MobiDB-lite"/>
    </source>
</evidence>
<sequence length="108" mass="10976">GSGSALAQKTQTSPPLLSSSSSSSSRFPPTPAAAGVLVSPKQPPASSSPPAPPAISTPLAPPASPPSSPFLTRRQTHPSSRSGRGNHAPAEEDYSSHRHRTLLLPLPS</sequence>
<keyword evidence="3" id="KW-1185">Reference proteome</keyword>
<proteinExistence type="predicted"/>
<dbReference type="Gramene" id="AET7Gv20449100.2">
    <property type="protein sequence ID" value="AET7Gv20449100.2"/>
    <property type="gene ID" value="AET7Gv20449100"/>
</dbReference>
<accession>A0A453R3I6</accession>
<reference evidence="3" key="2">
    <citation type="journal article" date="2017" name="Nat. Plants">
        <title>The Aegilops tauschii genome reveals multiple impacts of transposons.</title>
        <authorList>
            <person name="Zhao G."/>
            <person name="Zou C."/>
            <person name="Li K."/>
            <person name="Wang K."/>
            <person name="Li T."/>
            <person name="Gao L."/>
            <person name="Zhang X."/>
            <person name="Wang H."/>
            <person name="Yang Z."/>
            <person name="Liu X."/>
            <person name="Jiang W."/>
            <person name="Mao L."/>
            <person name="Kong X."/>
            <person name="Jiao Y."/>
            <person name="Jia J."/>
        </authorList>
    </citation>
    <scope>NUCLEOTIDE SEQUENCE [LARGE SCALE GENOMIC DNA]</scope>
    <source>
        <strain evidence="3">cv. AL8/78</strain>
    </source>
</reference>
<dbReference type="Proteomes" id="UP000015105">
    <property type="component" value="Chromosome 7D"/>
</dbReference>
<dbReference type="EnsemblPlants" id="AET7Gv20449100.2">
    <property type="protein sequence ID" value="AET7Gv20449100.2"/>
    <property type="gene ID" value="AET7Gv20449100"/>
</dbReference>
<dbReference type="Gramene" id="AET7Gv20449100.1">
    <property type="protein sequence ID" value="AET7Gv20449100.1"/>
    <property type="gene ID" value="AET7Gv20449100"/>
</dbReference>
<feature type="compositionally biased region" description="Polar residues" evidence="1">
    <location>
        <begin position="1"/>
        <end position="12"/>
    </location>
</feature>
<reference evidence="2" key="3">
    <citation type="journal article" date="2017" name="Nature">
        <title>Genome sequence of the progenitor of the wheat D genome Aegilops tauschii.</title>
        <authorList>
            <person name="Luo M.C."/>
            <person name="Gu Y.Q."/>
            <person name="Puiu D."/>
            <person name="Wang H."/>
            <person name="Twardziok S.O."/>
            <person name="Deal K.R."/>
            <person name="Huo N."/>
            <person name="Zhu T."/>
            <person name="Wang L."/>
            <person name="Wang Y."/>
            <person name="McGuire P.E."/>
            <person name="Liu S."/>
            <person name="Long H."/>
            <person name="Ramasamy R.K."/>
            <person name="Rodriguez J.C."/>
            <person name="Van S.L."/>
            <person name="Yuan L."/>
            <person name="Wang Z."/>
            <person name="Xia Z."/>
            <person name="Xiao L."/>
            <person name="Anderson O.D."/>
            <person name="Ouyang S."/>
            <person name="Liang Y."/>
            <person name="Zimin A.V."/>
            <person name="Pertea G."/>
            <person name="Qi P."/>
            <person name="Bennetzen J.L."/>
            <person name="Dai X."/>
            <person name="Dawson M.W."/>
            <person name="Muller H.G."/>
            <person name="Kugler K."/>
            <person name="Rivarola-Duarte L."/>
            <person name="Spannagl M."/>
            <person name="Mayer K.F.X."/>
            <person name="Lu F.H."/>
            <person name="Bevan M.W."/>
            <person name="Leroy P."/>
            <person name="Li P."/>
            <person name="You F.M."/>
            <person name="Sun Q."/>
            <person name="Liu Z."/>
            <person name="Lyons E."/>
            <person name="Wicker T."/>
            <person name="Salzberg S.L."/>
            <person name="Devos K.M."/>
            <person name="Dvorak J."/>
        </authorList>
    </citation>
    <scope>NUCLEOTIDE SEQUENCE [LARGE SCALE GENOMIC DNA]</scope>
    <source>
        <strain evidence="2">cv. AL8/78</strain>
    </source>
</reference>
<evidence type="ECO:0000313" key="3">
    <source>
        <dbReference type="Proteomes" id="UP000015105"/>
    </source>
</evidence>
<feature type="compositionally biased region" description="Pro residues" evidence="1">
    <location>
        <begin position="41"/>
        <end position="68"/>
    </location>
</feature>
<dbReference type="Gramene" id="AET7Gv20449100.3">
    <property type="protein sequence ID" value="AET7Gv20449100.3"/>
    <property type="gene ID" value="AET7Gv20449100"/>
</dbReference>